<dbReference type="EMBL" id="CAWUPB010001160">
    <property type="protein sequence ID" value="CAK7343436.1"/>
    <property type="molecule type" value="Genomic_DNA"/>
</dbReference>
<dbReference type="Proteomes" id="UP001314170">
    <property type="component" value="Unassembled WGS sequence"/>
</dbReference>
<sequence>MFLDGGIRVWLSRAKLISAFQDSAMHRFNLAEVNQIESSTAENNGQRMKTRKGNLE</sequence>
<organism evidence="1 2">
    <name type="scientific">Dovyalis caffra</name>
    <dbReference type="NCBI Taxonomy" id="77055"/>
    <lineage>
        <taxon>Eukaryota</taxon>
        <taxon>Viridiplantae</taxon>
        <taxon>Streptophyta</taxon>
        <taxon>Embryophyta</taxon>
        <taxon>Tracheophyta</taxon>
        <taxon>Spermatophyta</taxon>
        <taxon>Magnoliopsida</taxon>
        <taxon>eudicotyledons</taxon>
        <taxon>Gunneridae</taxon>
        <taxon>Pentapetalae</taxon>
        <taxon>rosids</taxon>
        <taxon>fabids</taxon>
        <taxon>Malpighiales</taxon>
        <taxon>Salicaceae</taxon>
        <taxon>Flacourtieae</taxon>
        <taxon>Dovyalis</taxon>
    </lineage>
</organism>
<protein>
    <submittedName>
        <fullName evidence="1">Uncharacterized protein</fullName>
    </submittedName>
</protein>
<dbReference type="AlphaFoldDB" id="A0AAV1S0T9"/>
<name>A0AAV1S0T9_9ROSI</name>
<comment type="caution">
    <text evidence="1">The sequence shown here is derived from an EMBL/GenBank/DDBJ whole genome shotgun (WGS) entry which is preliminary data.</text>
</comment>
<evidence type="ECO:0000313" key="2">
    <source>
        <dbReference type="Proteomes" id="UP001314170"/>
    </source>
</evidence>
<keyword evidence="2" id="KW-1185">Reference proteome</keyword>
<reference evidence="1 2" key="1">
    <citation type="submission" date="2024-01" db="EMBL/GenBank/DDBJ databases">
        <authorList>
            <person name="Waweru B."/>
        </authorList>
    </citation>
    <scope>NUCLEOTIDE SEQUENCE [LARGE SCALE GENOMIC DNA]</scope>
</reference>
<evidence type="ECO:0000313" key="1">
    <source>
        <dbReference type="EMBL" id="CAK7343436.1"/>
    </source>
</evidence>
<gene>
    <name evidence="1" type="ORF">DCAF_LOCUS17307</name>
</gene>
<proteinExistence type="predicted"/>
<accession>A0AAV1S0T9</accession>